<reference evidence="1 2" key="1">
    <citation type="submission" date="2021-03" db="EMBL/GenBank/DDBJ databases">
        <title>Paenibacillus artemisicola MWE-103 whole genome sequence.</title>
        <authorList>
            <person name="Ham Y.J."/>
        </authorList>
    </citation>
    <scope>NUCLEOTIDE SEQUENCE [LARGE SCALE GENOMIC DNA]</scope>
    <source>
        <strain evidence="1 2">MWE-103</strain>
    </source>
</reference>
<gene>
    <name evidence="1" type="ORF">I8J29_12930</name>
</gene>
<protein>
    <submittedName>
        <fullName evidence="1">Uncharacterized protein</fullName>
    </submittedName>
</protein>
<organism evidence="1 2">
    <name type="scientific">Paenibacillus artemisiicola</name>
    <dbReference type="NCBI Taxonomy" id="1172618"/>
    <lineage>
        <taxon>Bacteria</taxon>
        <taxon>Bacillati</taxon>
        <taxon>Bacillota</taxon>
        <taxon>Bacilli</taxon>
        <taxon>Bacillales</taxon>
        <taxon>Paenibacillaceae</taxon>
        <taxon>Paenibacillus</taxon>
    </lineage>
</organism>
<keyword evidence="2" id="KW-1185">Reference proteome</keyword>
<sequence length="62" mass="7335">MMATEYDRQRVNPRFVKRTGYETTKRQPIANRLPFDVESQESCPEPRAARFFFVGEEPIIID</sequence>
<dbReference type="RefSeq" id="WP_208848009.1">
    <property type="nucleotide sequence ID" value="NZ_JAGGDJ010000007.1"/>
</dbReference>
<accession>A0ABS3WAD0</accession>
<name>A0ABS3WAD0_9BACL</name>
<evidence type="ECO:0000313" key="1">
    <source>
        <dbReference type="EMBL" id="MBO7745106.1"/>
    </source>
</evidence>
<comment type="caution">
    <text evidence="1">The sequence shown here is derived from an EMBL/GenBank/DDBJ whole genome shotgun (WGS) entry which is preliminary data.</text>
</comment>
<dbReference type="Proteomes" id="UP000670947">
    <property type="component" value="Unassembled WGS sequence"/>
</dbReference>
<evidence type="ECO:0000313" key="2">
    <source>
        <dbReference type="Proteomes" id="UP000670947"/>
    </source>
</evidence>
<proteinExistence type="predicted"/>
<dbReference type="EMBL" id="JAGGDJ010000007">
    <property type="protein sequence ID" value="MBO7745106.1"/>
    <property type="molecule type" value="Genomic_DNA"/>
</dbReference>